<evidence type="ECO:0000256" key="2">
    <source>
        <dbReference type="ARBA" id="ARBA00022448"/>
    </source>
</evidence>
<keyword evidence="2" id="KW-0813">Transport</keyword>
<dbReference type="Gene3D" id="1.20.120.350">
    <property type="entry name" value="Voltage-gated potassium channels. Chain C"/>
    <property type="match status" value="1"/>
</dbReference>
<protein>
    <recommendedName>
        <fullName evidence="13">Ion transport domain-containing protein</fullName>
    </recommendedName>
</protein>
<dbReference type="PANTHER" id="PTHR11537:SF254">
    <property type="entry name" value="POTASSIUM VOLTAGE-GATED CHANNEL PROTEIN SHAB"/>
    <property type="match status" value="1"/>
</dbReference>
<keyword evidence="6" id="KW-0851">Voltage-gated channel</keyword>
<evidence type="ECO:0000256" key="4">
    <source>
        <dbReference type="ARBA" id="ARBA00022692"/>
    </source>
</evidence>
<keyword evidence="8 12" id="KW-1133">Transmembrane helix</keyword>
<dbReference type="PRINTS" id="PR00169">
    <property type="entry name" value="KCHANNEL"/>
</dbReference>
<dbReference type="GO" id="GO:0001508">
    <property type="term" value="P:action potential"/>
    <property type="evidence" value="ECO:0007669"/>
    <property type="project" value="TreeGrafter"/>
</dbReference>
<evidence type="ECO:0000256" key="8">
    <source>
        <dbReference type="ARBA" id="ARBA00022989"/>
    </source>
</evidence>
<evidence type="ECO:0000313" key="14">
    <source>
        <dbReference type="EMBL" id="KKK78632.1"/>
    </source>
</evidence>
<keyword evidence="3" id="KW-0633">Potassium transport</keyword>
<evidence type="ECO:0000256" key="11">
    <source>
        <dbReference type="ARBA" id="ARBA00023303"/>
    </source>
</evidence>
<proteinExistence type="predicted"/>
<feature type="transmembrane region" description="Helical" evidence="12">
    <location>
        <begin position="148"/>
        <end position="171"/>
    </location>
</feature>
<feature type="transmembrane region" description="Helical" evidence="12">
    <location>
        <begin position="21"/>
        <end position="41"/>
    </location>
</feature>
<dbReference type="Gene3D" id="1.10.287.70">
    <property type="match status" value="1"/>
</dbReference>
<keyword evidence="9" id="KW-0406">Ion transport</keyword>
<keyword evidence="7" id="KW-0630">Potassium</keyword>
<evidence type="ECO:0000256" key="12">
    <source>
        <dbReference type="SAM" id="Phobius"/>
    </source>
</evidence>
<dbReference type="GO" id="GO:0005249">
    <property type="term" value="F:voltage-gated potassium channel activity"/>
    <property type="evidence" value="ECO:0007669"/>
    <property type="project" value="InterPro"/>
</dbReference>
<dbReference type="InterPro" id="IPR005821">
    <property type="entry name" value="Ion_trans_dom"/>
</dbReference>
<feature type="transmembrane region" description="Helical" evidence="12">
    <location>
        <begin position="209"/>
        <end position="234"/>
    </location>
</feature>
<dbReference type="PANTHER" id="PTHR11537">
    <property type="entry name" value="VOLTAGE-GATED POTASSIUM CHANNEL"/>
    <property type="match status" value="1"/>
</dbReference>
<comment type="caution">
    <text evidence="14">The sequence shown here is derived from an EMBL/GenBank/DDBJ whole genome shotgun (WGS) entry which is preliminary data.</text>
</comment>
<evidence type="ECO:0000256" key="1">
    <source>
        <dbReference type="ARBA" id="ARBA00004141"/>
    </source>
</evidence>
<evidence type="ECO:0000256" key="5">
    <source>
        <dbReference type="ARBA" id="ARBA00022826"/>
    </source>
</evidence>
<name>A0A0F8YB02_9ZZZZ</name>
<dbReference type="Pfam" id="PF00520">
    <property type="entry name" value="Ion_trans"/>
    <property type="match status" value="1"/>
</dbReference>
<dbReference type="InterPro" id="IPR027359">
    <property type="entry name" value="Volt_channel_dom_sf"/>
</dbReference>
<dbReference type="AlphaFoldDB" id="A0A0F8YB02"/>
<evidence type="ECO:0000256" key="3">
    <source>
        <dbReference type="ARBA" id="ARBA00022538"/>
    </source>
</evidence>
<dbReference type="InterPro" id="IPR028325">
    <property type="entry name" value="VG_K_chnl"/>
</dbReference>
<sequence length="268" mass="30207">MERMMLKLKLYRIIFGSDTPAGKGFDLTLIFIIVISVVTVILESIPSFRSQFHGILDSTEWIITIIFTIEYIARIWTHPKPFRYIFSFYGVIDFMSIIPTYLDLFFTGAMGFAVIRTLRLLRIFRILKITRYSREGSVIVDALRSSRYKILVFLFAILMVVIIIGTLMYLVEGEASGFTSIPSGIYWAITTLTTVGFGDITPITSLGKFIASFVMIMGYGVIAVPTGIVTFEIASSIKAMKEKRECSGCGHHQHDADAFYCKTCGEKL</sequence>
<comment type="subcellular location">
    <subcellularLocation>
        <location evidence="1">Membrane</location>
        <topology evidence="1">Multi-pass membrane protein</topology>
    </subcellularLocation>
</comment>
<keyword evidence="10 12" id="KW-0472">Membrane</keyword>
<evidence type="ECO:0000256" key="9">
    <source>
        <dbReference type="ARBA" id="ARBA00023065"/>
    </source>
</evidence>
<keyword evidence="11" id="KW-0407">Ion channel</keyword>
<feature type="transmembrane region" description="Helical" evidence="12">
    <location>
        <begin position="61"/>
        <end position="77"/>
    </location>
</feature>
<evidence type="ECO:0000256" key="7">
    <source>
        <dbReference type="ARBA" id="ARBA00022958"/>
    </source>
</evidence>
<evidence type="ECO:0000256" key="6">
    <source>
        <dbReference type="ARBA" id="ARBA00022882"/>
    </source>
</evidence>
<dbReference type="EMBL" id="LAZR01054405">
    <property type="protein sequence ID" value="KKK78632.1"/>
    <property type="molecule type" value="Genomic_DNA"/>
</dbReference>
<evidence type="ECO:0000256" key="10">
    <source>
        <dbReference type="ARBA" id="ARBA00023136"/>
    </source>
</evidence>
<reference evidence="14" key="1">
    <citation type="journal article" date="2015" name="Nature">
        <title>Complex archaea that bridge the gap between prokaryotes and eukaryotes.</title>
        <authorList>
            <person name="Spang A."/>
            <person name="Saw J.H."/>
            <person name="Jorgensen S.L."/>
            <person name="Zaremba-Niedzwiedzka K."/>
            <person name="Martijn J."/>
            <person name="Lind A.E."/>
            <person name="van Eijk R."/>
            <person name="Schleper C."/>
            <person name="Guy L."/>
            <person name="Ettema T.J."/>
        </authorList>
    </citation>
    <scope>NUCLEOTIDE SEQUENCE</scope>
</reference>
<dbReference type="SUPFAM" id="SSF81324">
    <property type="entry name" value="Voltage-gated potassium channels"/>
    <property type="match status" value="1"/>
</dbReference>
<organism evidence="14">
    <name type="scientific">marine sediment metagenome</name>
    <dbReference type="NCBI Taxonomy" id="412755"/>
    <lineage>
        <taxon>unclassified sequences</taxon>
        <taxon>metagenomes</taxon>
        <taxon>ecological metagenomes</taxon>
    </lineage>
</organism>
<keyword evidence="4 12" id="KW-0812">Transmembrane</keyword>
<feature type="domain" description="Ion transport" evidence="13">
    <location>
        <begin position="25"/>
        <end position="233"/>
    </location>
</feature>
<dbReference type="GO" id="GO:0008076">
    <property type="term" value="C:voltage-gated potassium channel complex"/>
    <property type="evidence" value="ECO:0007669"/>
    <property type="project" value="InterPro"/>
</dbReference>
<accession>A0A0F8YB02</accession>
<evidence type="ECO:0000259" key="13">
    <source>
        <dbReference type="Pfam" id="PF00520"/>
    </source>
</evidence>
<keyword evidence="5" id="KW-0631">Potassium channel</keyword>
<gene>
    <name evidence="14" type="ORF">LCGC14_2841630</name>
</gene>